<dbReference type="RefSeq" id="XP_034099382.1">
    <property type="nucleotide sequence ID" value="XM_034243491.2"/>
</dbReference>
<sequence length="154" mass="18065">MKKSNEIINDMSGYFGGYRRRRLHQGICRRPENFELRRKWRNVNRQFERGMERSLGGMEPRDKVLATEWINKLMGKPPNLLQYNERNSFIRKPFSNPSILNSLSKLTAIMPMIALKKKSVIELIKNSVDNGEFIYKLPVPRDGAFFILHLSPNL</sequence>
<evidence type="ECO:0000313" key="1">
    <source>
        <dbReference type="Proteomes" id="UP000515160"/>
    </source>
</evidence>
<dbReference type="Proteomes" id="UP000515160">
    <property type="component" value="Chromosome 2L"/>
</dbReference>
<organism evidence="1 2">
    <name type="scientific">Drosophila albomicans</name>
    <name type="common">Fruit fly</name>
    <dbReference type="NCBI Taxonomy" id="7291"/>
    <lineage>
        <taxon>Eukaryota</taxon>
        <taxon>Metazoa</taxon>
        <taxon>Ecdysozoa</taxon>
        <taxon>Arthropoda</taxon>
        <taxon>Hexapoda</taxon>
        <taxon>Insecta</taxon>
        <taxon>Pterygota</taxon>
        <taxon>Neoptera</taxon>
        <taxon>Endopterygota</taxon>
        <taxon>Diptera</taxon>
        <taxon>Brachycera</taxon>
        <taxon>Muscomorpha</taxon>
        <taxon>Ephydroidea</taxon>
        <taxon>Drosophilidae</taxon>
        <taxon>Drosophila</taxon>
    </lineage>
</organism>
<accession>A0A6P8XLF1</accession>
<dbReference type="AlphaFoldDB" id="A0A6P8XLF1"/>
<protein>
    <submittedName>
        <fullName evidence="2">Uncharacterized protein LOC117564632</fullName>
    </submittedName>
</protein>
<evidence type="ECO:0000313" key="2">
    <source>
        <dbReference type="RefSeq" id="XP_034099382.1"/>
    </source>
</evidence>
<keyword evidence="1" id="KW-1185">Reference proteome</keyword>
<proteinExistence type="predicted"/>
<name>A0A6P8XLF1_DROAB</name>
<reference evidence="2" key="1">
    <citation type="submission" date="2025-08" db="UniProtKB">
        <authorList>
            <consortium name="RefSeq"/>
        </authorList>
    </citation>
    <scope>IDENTIFICATION</scope>
    <source>
        <strain evidence="2">15112-1751.03</strain>
        <tissue evidence="2">Whole Adult</tissue>
    </source>
</reference>
<gene>
    <name evidence="2" type="primary">LOC117564632</name>
</gene>
<dbReference type="GeneID" id="117564632"/>
<dbReference type="OrthoDB" id="6599871at2759"/>